<evidence type="ECO:0000256" key="4">
    <source>
        <dbReference type="ARBA" id="ARBA00022723"/>
    </source>
</evidence>
<dbReference type="Pfam" id="PF22590">
    <property type="entry name" value="Cas3-like_C_2"/>
    <property type="match status" value="1"/>
</dbReference>
<protein>
    <submittedName>
        <fullName evidence="12">CRISPR-associated protein</fullName>
    </submittedName>
</protein>
<accession>A0A0D4CL95</accession>
<comment type="similarity">
    <text evidence="2">In the central section; belongs to the CRISPR-associated helicase Cas3 family.</text>
</comment>
<evidence type="ECO:0000256" key="9">
    <source>
        <dbReference type="ARBA" id="ARBA00023118"/>
    </source>
</evidence>
<dbReference type="GO" id="GO:0004518">
    <property type="term" value="F:nuclease activity"/>
    <property type="evidence" value="ECO:0007669"/>
    <property type="project" value="UniProtKB-KW"/>
</dbReference>
<dbReference type="GO" id="GO:0016787">
    <property type="term" value="F:hydrolase activity"/>
    <property type="evidence" value="ECO:0007669"/>
    <property type="project" value="UniProtKB-KW"/>
</dbReference>
<dbReference type="STRING" id="1130798.LBLM1_06105"/>
<dbReference type="GO" id="GO:0005524">
    <property type="term" value="F:ATP binding"/>
    <property type="evidence" value="ECO:0007669"/>
    <property type="project" value="UniProtKB-KW"/>
</dbReference>
<keyword evidence="6" id="KW-0378">Hydrolase</keyword>
<keyword evidence="4" id="KW-0479">Metal-binding</keyword>
<proteinExistence type="inferred from homology"/>
<dbReference type="InterPro" id="IPR001650">
    <property type="entry name" value="Helicase_C-like"/>
</dbReference>
<evidence type="ECO:0000256" key="1">
    <source>
        <dbReference type="ARBA" id="ARBA00006847"/>
    </source>
</evidence>
<dbReference type="InterPro" id="IPR041372">
    <property type="entry name" value="Cas3_C"/>
</dbReference>
<keyword evidence="8" id="KW-0067">ATP-binding</keyword>
<evidence type="ECO:0000256" key="2">
    <source>
        <dbReference type="ARBA" id="ARBA00009046"/>
    </source>
</evidence>
<dbReference type="RefSeq" id="WP_039945594.1">
    <property type="nucleotide sequence ID" value="NZ_CP011013.1"/>
</dbReference>
<feature type="domain" description="Helicase ATP-binding" evidence="10">
    <location>
        <begin position="301"/>
        <end position="503"/>
    </location>
</feature>
<evidence type="ECO:0000256" key="3">
    <source>
        <dbReference type="ARBA" id="ARBA00022722"/>
    </source>
</evidence>
<dbReference type="CDD" id="cd09641">
    <property type="entry name" value="Cas3''_I"/>
    <property type="match status" value="1"/>
</dbReference>
<dbReference type="Pfam" id="PF18019">
    <property type="entry name" value="Cas3_HD"/>
    <property type="match status" value="1"/>
</dbReference>
<dbReference type="PROSITE" id="PS51643">
    <property type="entry name" value="HD_CAS3"/>
    <property type="match status" value="1"/>
</dbReference>
<organism evidence="12 13">
    <name type="scientific">Limosilactobacillus mucosae LM1</name>
    <dbReference type="NCBI Taxonomy" id="1130798"/>
    <lineage>
        <taxon>Bacteria</taxon>
        <taxon>Bacillati</taxon>
        <taxon>Bacillota</taxon>
        <taxon>Bacilli</taxon>
        <taxon>Lactobacillales</taxon>
        <taxon>Lactobacillaceae</taxon>
        <taxon>Limosilactobacillus</taxon>
    </lineage>
</organism>
<gene>
    <name evidence="12" type="ORF">LBLM1_06105</name>
</gene>
<dbReference type="Proteomes" id="UP000003645">
    <property type="component" value="Chromosome"/>
</dbReference>
<keyword evidence="7" id="KW-0347">Helicase</keyword>
<dbReference type="EMBL" id="CP011013">
    <property type="protein sequence ID" value="AJT50641.1"/>
    <property type="molecule type" value="Genomic_DNA"/>
</dbReference>
<dbReference type="PROSITE" id="PS51192">
    <property type="entry name" value="HELICASE_ATP_BIND_1"/>
    <property type="match status" value="1"/>
</dbReference>
<keyword evidence="13" id="KW-1185">Reference proteome</keyword>
<dbReference type="Gene3D" id="1.10.3210.30">
    <property type="match status" value="1"/>
</dbReference>
<evidence type="ECO:0000259" key="10">
    <source>
        <dbReference type="PROSITE" id="PS51192"/>
    </source>
</evidence>
<feature type="domain" description="HD Cas3-type" evidence="11">
    <location>
        <begin position="20"/>
        <end position="224"/>
    </location>
</feature>
<dbReference type="GO" id="GO:0051607">
    <property type="term" value="P:defense response to virus"/>
    <property type="evidence" value="ECO:0007669"/>
    <property type="project" value="UniProtKB-KW"/>
</dbReference>
<sequence length="910" mass="103447">MGELTTEELSLWGEKAIRDDQELWLPLVIHLIDAKNVINWLYNHWLTDNQRSLLMIENSETLTQNVVKFLGYIHDIGKATTAFQTKQSYAHNDSLDEDIMEKMIRGGFKGIDKLSFLKRSASPHALAGEALLEVYGVNKSIAAIIGGHHGKPLSNPVAKDTQYNSENYWPETPGEEQNRWKKVQEDLFQYGLHLCGFHTSSEIPWVNKIQAVLLEGLLIMADWLASSEYLNDDPSKPLFPLIDINESAADVNTEQRYQNAINTWQITDEWSAEHVSDIDEYYVRHWGFHPREVQLAMCQEISKALDPGIMIVEAPMGIGKTEIALTVAEQLASRCGCNGLFMGLPTQATSNAMFDRVEDWLAKEAKEQDANLSIKLMHGKAKFNQRNQAIPRAENVQGSGAVVVNDWFTGKKSILEEFTVGTIDNLLQMGLKQRHLFLKHLGLSGKVVVIDEVHGYDVYMSSYLAKVLQWLGAYNVPVIALSATLPKEKRNELLKSYAKGKFGSDQLEAEPGWENNEAYPLLSMLDGKRLRQVTNFVPQKSKYVQVKRINVENDKLVDIVNAKIKDGGVAGIIVNTVKRAQEIADLMPKDVLTIVLHSAFLAPDRQKIEEKLQSMIGKNAARPPRLVVIGTQVLEQSLDIDLDVLFTDIAPMDLILQRVGRLHRHNIKRPKGLQTPQLYILGINDYGDYGKSNEYIYEKYLLMKTDHFLKDKIALPDDISKLVQQVYDTATDSEVSGLKEARAKFDKDQKNSKNKAKVFQIAEPKQHKRRGTIHKWLDWDLPDDRQGEIKAQAAVRDIQETLEVILLKEIDHQFYLLDGRKLAEVDDKTISDQVIRLPSVVTPEWKLDEIIKKLEDVTFKNLPQWQQSIWLHDSLALILGSKQTTDFFDFRLSYSSDKGLCYERLEEKHG</sequence>
<dbReference type="Gene3D" id="3.40.50.300">
    <property type="entry name" value="P-loop containing nucleotide triphosphate hydrolases"/>
    <property type="match status" value="2"/>
</dbReference>
<dbReference type="KEGG" id="lmu:LBLM1_06105"/>
<dbReference type="NCBIfam" id="TIGR01596">
    <property type="entry name" value="cas3_HD"/>
    <property type="match status" value="1"/>
</dbReference>
<evidence type="ECO:0000313" key="12">
    <source>
        <dbReference type="EMBL" id="AJT50641.1"/>
    </source>
</evidence>
<dbReference type="NCBIfam" id="TIGR01587">
    <property type="entry name" value="cas3_core"/>
    <property type="match status" value="1"/>
</dbReference>
<comment type="similarity">
    <text evidence="1">In the N-terminal section; belongs to the CRISPR-associated nuclease Cas3-HD family.</text>
</comment>
<evidence type="ECO:0000256" key="7">
    <source>
        <dbReference type="ARBA" id="ARBA00022806"/>
    </source>
</evidence>
<evidence type="ECO:0000256" key="5">
    <source>
        <dbReference type="ARBA" id="ARBA00022741"/>
    </source>
</evidence>
<dbReference type="InterPro" id="IPR011545">
    <property type="entry name" value="DEAD/DEAH_box_helicase_dom"/>
</dbReference>
<evidence type="ECO:0000313" key="13">
    <source>
        <dbReference type="Proteomes" id="UP000003645"/>
    </source>
</evidence>
<dbReference type="GO" id="GO:0046872">
    <property type="term" value="F:metal ion binding"/>
    <property type="evidence" value="ECO:0007669"/>
    <property type="project" value="UniProtKB-KW"/>
</dbReference>
<dbReference type="GO" id="GO:0003676">
    <property type="term" value="F:nucleic acid binding"/>
    <property type="evidence" value="ECO:0007669"/>
    <property type="project" value="InterPro"/>
</dbReference>
<dbReference type="SMART" id="SM00490">
    <property type="entry name" value="HELICc"/>
    <property type="match status" value="1"/>
</dbReference>
<keyword evidence="3" id="KW-0540">Nuclease</keyword>
<dbReference type="CDD" id="cd17930">
    <property type="entry name" value="DEXHc_cas3"/>
    <property type="match status" value="1"/>
</dbReference>
<dbReference type="InterPro" id="IPR014001">
    <property type="entry name" value="Helicase_ATP-bd"/>
</dbReference>
<reference evidence="12 13" key="1">
    <citation type="journal article" date="2012" name="J. Bacteriol.">
        <title>Genome sequence of Lactobacillus mucosae LM1, isolated from piglet feces.</title>
        <authorList>
            <person name="Lee J.H."/>
            <person name="Valeriano V.D."/>
            <person name="Shin Y.R."/>
            <person name="Chae J.P."/>
            <person name="Kim G.B."/>
            <person name="Ham J.S."/>
            <person name="Chun J."/>
            <person name="Kang D.K."/>
        </authorList>
    </citation>
    <scope>NUCLEOTIDE SEQUENCE [LARGE SCALE GENOMIC DNA]</scope>
    <source>
        <strain evidence="12 13">LM1</strain>
    </source>
</reference>
<dbReference type="InterPro" id="IPR038257">
    <property type="entry name" value="CRISPR-assoc_Cas3_HD_sf"/>
</dbReference>
<keyword evidence="5" id="KW-0547">Nucleotide-binding</keyword>
<dbReference type="InterPro" id="IPR054712">
    <property type="entry name" value="Cas3-like_dom"/>
</dbReference>
<dbReference type="Pfam" id="PF00270">
    <property type="entry name" value="DEAD"/>
    <property type="match status" value="1"/>
</dbReference>
<dbReference type="AlphaFoldDB" id="A0A0D4CL95"/>
<dbReference type="InterPro" id="IPR006483">
    <property type="entry name" value="CRISPR-assoc_Cas3_HD"/>
</dbReference>
<dbReference type="Pfam" id="PF18395">
    <property type="entry name" value="Cas3_C"/>
    <property type="match status" value="1"/>
</dbReference>
<dbReference type="SMART" id="SM00487">
    <property type="entry name" value="DEXDc"/>
    <property type="match status" value="1"/>
</dbReference>
<dbReference type="OrthoDB" id="9810236at2"/>
<dbReference type="SUPFAM" id="SSF52540">
    <property type="entry name" value="P-loop containing nucleoside triphosphate hydrolases"/>
    <property type="match status" value="1"/>
</dbReference>
<evidence type="ECO:0000256" key="8">
    <source>
        <dbReference type="ARBA" id="ARBA00022840"/>
    </source>
</evidence>
<dbReference type="InterPro" id="IPR006474">
    <property type="entry name" value="Helicase_Cas3_CRISPR-ass_core"/>
</dbReference>
<dbReference type="InterPro" id="IPR027417">
    <property type="entry name" value="P-loop_NTPase"/>
</dbReference>
<dbReference type="HOGENOM" id="CLU_013924_1_0_9"/>
<name>A0A0D4CL95_LIMMU</name>
<evidence type="ECO:0000259" key="11">
    <source>
        <dbReference type="PROSITE" id="PS51643"/>
    </source>
</evidence>
<dbReference type="GO" id="GO:0004386">
    <property type="term" value="F:helicase activity"/>
    <property type="evidence" value="ECO:0007669"/>
    <property type="project" value="UniProtKB-KW"/>
</dbReference>
<evidence type="ECO:0000256" key="6">
    <source>
        <dbReference type="ARBA" id="ARBA00022801"/>
    </source>
</evidence>
<keyword evidence="9" id="KW-0051">Antiviral defense</keyword>